<protein>
    <submittedName>
        <fullName evidence="1">Uncharacterized protein</fullName>
    </submittedName>
</protein>
<comment type="caution">
    <text evidence="1">The sequence shown here is derived from an EMBL/GenBank/DDBJ whole genome shotgun (WGS) entry which is preliminary data.</text>
</comment>
<organism evidence="1 2">
    <name type="scientific">Brassica cretica</name>
    <name type="common">Mustard</name>
    <dbReference type="NCBI Taxonomy" id="69181"/>
    <lineage>
        <taxon>Eukaryota</taxon>
        <taxon>Viridiplantae</taxon>
        <taxon>Streptophyta</taxon>
        <taxon>Embryophyta</taxon>
        <taxon>Tracheophyta</taxon>
        <taxon>Spermatophyta</taxon>
        <taxon>Magnoliopsida</taxon>
        <taxon>eudicotyledons</taxon>
        <taxon>Gunneridae</taxon>
        <taxon>Pentapetalae</taxon>
        <taxon>rosids</taxon>
        <taxon>malvids</taxon>
        <taxon>Brassicales</taxon>
        <taxon>Brassicaceae</taxon>
        <taxon>Brassiceae</taxon>
        <taxon>Brassica</taxon>
    </lineage>
</organism>
<evidence type="ECO:0000313" key="1">
    <source>
        <dbReference type="EMBL" id="KAF2543616.1"/>
    </source>
</evidence>
<proteinExistence type="predicted"/>
<name>A0A8S9GH46_BRACR</name>
<evidence type="ECO:0000313" key="2">
    <source>
        <dbReference type="Proteomes" id="UP000712281"/>
    </source>
</evidence>
<dbReference type="EMBL" id="QGKW02002005">
    <property type="protein sequence ID" value="KAF2543616.1"/>
    <property type="molecule type" value="Genomic_DNA"/>
</dbReference>
<dbReference type="AlphaFoldDB" id="A0A8S9GH46"/>
<accession>A0A8S9GH46</accession>
<gene>
    <name evidence="1" type="ORF">F2Q68_00030647</name>
</gene>
<dbReference type="Proteomes" id="UP000712281">
    <property type="component" value="Unassembled WGS sequence"/>
</dbReference>
<reference evidence="1" key="1">
    <citation type="submission" date="2019-12" db="EMBL/GenBank/DDBJ databases">
        <title>Genome sequencing and annotation of Brassica cretica.</title>
        <authorList>
            <person name="Studholme D.J."/>
            <person name="Sarris P.F."/>
        </authorList>
    </citation>
    <scope>NUCLEOTIDE SEQUENCE</scope>
    <source>
        <strain evidence="1">PFS-001/15</strain>
        <tissue evidence="1">Leaf</tissue>
    </source>
</reference>
<sequence length="327" mass="36161">MNFLLLNEKKPLSILSSRLGRHKSRSRSSSDWCRVLACVCPARRVFLSLFSVFDLLLLSRRLSPRFVSALRLEASPEFVFASSSLQRRFPFWRGSAGCWSSRPGFGGGFCCRSRILGLYRRSLKSPGGVTARGRRVFCSPFGLSRGHDTASPGLRACVGACGGGVWVSKNRGVGVSRLWLLRGGAAAPSQQDFSSPFQHQRLSFLRFSEEATDGGLVASCGLRSYTSFRWISRLRGASQCREFVLPWDSCCGSVSRLSLQVMERVIDRLLDVIPFPSFCSPASYKFRGDHQDLATTLIVSASEATRRTSPIMAIAEGWEQETDSLGF</sequence>